<keyword evidence="3" id="KW-1185">Reference proteome</keyword>
<gene>
    <name evidence="2" type="ORF">R2363_35230</name>
</gene>
<proteinExistence type="predicted"/>
<protein>
    <submittedName>
        <fullName evidence="2">Nuclear transport factor 2 family protein</fullName>
    </submittedName>
</protein>
<dbReference type="EMBL" id="JAWJZF010000517">
    <property type="protein sequence ID" value="MDX2297421.1"/>
    <property type="molecule type" value="Genomic_DNA"/>
</dbReference>
<feature type="domain" description="SnoaL-like" evidence="1">
    <location>
        <begin position="13"/>
        <end position="115"/>
    </location>
</feature>
<dbReference type="RefSeq" id="WP_319013545.1">
    <property type="nucleotide sequence ID" value="NZ_JAWJZF010000517.1"/>
</dbReference>
<dbReference type="InterPro" id="IPR032710">
    <property type="entry name" value="NTF2-like_dom_sf"/>
</dbReference>
<evidence type="ECO:0000313" key="3">
    <source>
        <dbReference type="Proteomes" id="UP001278571"/>
    </source>
</evidence>
<dbReference type="InterPro" id="IPR037401">
    <property type="entry name" value="SnoaL-like"/>
</dbReference>
<dbReference type="Gene3D" id="3.10.450.50">
    <property type="match status" value="1"/>
</dbReference>
<dbReference type="Proteomes" id="UP001278571">
    <property type="component" value="Unassembled WGS sequence"/>
</dbReference>
<sequence>METIADRKGVALAWLRACLAVDEERLLELTHEDCAFFLIGDLPGSGWKTREEWLAGWRDVVPVLPRPLEITVGAVTAEGDRVAVEAETRGTTADGKTYNNQYHFFFRVQDGKVREFKEYFDTLHVFDTFAIETVRGAGGGRQSNLREIAETYTRA</sequence>
<comment type="caution">
    <text evidence="2">The sequence shown here is derived from an EMBL/GenBank/DDBJ whole genome shotgun (WGS) entry which is preliminary data.</text>
</comment>
<name>A0ABU4KI57_9ACTN</name>
<dbReference type="Pfam" id="PF12680">
    <property type="entry name" value="SnoaL_2"/>
    <property type="match status" value="1"/>
</dbReference>
<accession>A0ABU4KI57</accession>
<evidence type="ECO:0000313" key="2">
    <source>
        <dbReference type="EMBL" id="MDX2297421.1"/>
    </source>
</evidence>
<evidence type="ECO:0000259" key="1">
    <source>
        <dbReference type="Pfam" id="PF12680"/>
    </source>
</evidence>
<organism evidence="2 3">
    <name type="scientific">Streptomyces roseolus</name>
    <dbReference type="NCBI Taxonomy" id="67358"/>
    <lineage>
        <taxon>Bacteria</taxon>
        <taxon>Bacillati</taxon>
        <taxon>Actinomycetota</taxon>
        <taxon>Actinomycetes</taxon>
        <taxon>Kitasatosporales</taxon>
        <taxon>Streptomycetaceae</taxon>
        <taxon>Streptomyces</taxon>
    </lineage>
</organism>
<dbReference type="SUPFAM" id="SSF54427">
    <property type="entry name" value="NTF2-like"/>
    <property type="match status" value="1"/>
</dbReference>
<reference evidence="2 3" key="1">
    <citation type="submission" date="2023-10" db="EMBL/GenBank/DDBJ databases">
        <authorList>
            <person name="Wang X.X."/>
        </authorList>
    </citation>
    <scope>NUCLEOTIDE SEQUENCE [LARGE SCALE GENOMIC DNA]</scope>
    <source>
        <strain evidence="2 3">NBRC 12816</strain>
    </source>
</reference>